<comment type="caution">
    <text evidence="1">The sequence shown here is derived from an EMBL/GenBank/DDBJ whole genome shotgun (WGS) entry which is preliminary data.</text>
</comment>
<proteinExistence type="predicted"/>
<keyword evidence="2" id="KW-1185">Reference proteome</keyword>
<dbReference type="Proteomes" id="UP000612055">
    <property type="component" value="Unassembled WGS sequence"/>
</dbReference>
<organism evidence="1 2">
    <name type="scientific">Edaphochlamys debaryana</name>
    <dbReference type="NCBI Taxonomy" id="47281"/>
    <lineage>
        <taxon>Eukaryota</taxon>
        <taxon>Viridiplantae</taxon>
        <taxon>Chlorophyta</taxon>
        <taxon>core chlorophytes</taxon>
        <taxon>Chlorophyceae</taxon>
        <taxon>CS clade</taxon>
        <taxon>Chlamydomonadales</taxon>
        <taxon>Chlamydomonadales incertae sedis</taxon>
        <taxon>Edaphochlamys</taxon>
    </lineage>
</organism>
<name>A0A835YEI9_9CHLO</name>
<accession>A0A835YEI9</accession>
<dbReference type="AlphaFoldDB" id="A0A835YEI9"/>
<reference evidence="1" key="1">
    <citation type="journal article" date="2020" name="bioRxiv">
        <title>Comparative genomics of Chlamydomonas.</title>
        <authorList>
            <person name="Craig R.J."/>
            <person name="Hasan A.R."/>
            <person name="Ness R.W."/>
            <person name="Keightley P.D."/>
        </authorList>
    </citation>
    <scope>NUCLEOTIDE SEQUENCE</scope>
    <source>
        <strain evidence="1">CCAP 11/70</strain>
    </source>
</reference>
<protein>
    <recommendedName>
        <fullName evidence="3">Proteasome assembly chaperone 1</fullName>
    </recommendedName>
</protein>
<evidence type="ECO:0008006" key="3">
    <source>
        <dbReference type="Google" id="ProtNLM"/>
    </source>
</evidence>
<dbReference type="PANTHER" id="PTHR37227:SF2">
    <property type="entry name" value="OS01G0219000 PROTEIN"/>
    <property type="match status" value="1"/>
</dbReference>
<dbReference type="EMBL" id="JAEHOE010000020">
    <property type="protein sequence ID" value="KAG2496144.1"/>
    <property type="molecule type" value="Genomic_DNA"/>
</dbReference>
<gene>
    <name evidence="1" type="ORF">HYH03_005746</name>
</gene>
<evidence type="ECO:0000313" key="1">
    <source>
        <dbReference type="EMBL" id="KAG2496144.1"/>
    </source>
</evidence>
<evidence type="ECO:0000313" key="2">
    <source>
        <dbReference type="Proteomes" id="UP000612055"/>
    </source>
</evidence>
<dbReference type="PANTHER" id="PTHR37227">
    <property type="entry name" value="OS01G0219000 PROTEIN"/>
    <property type="match status" value="1"/>
</dbReference>
<dbReference type="OrthoDB" id="17536at2759"/>
<sequence length="289" mass="28984">MDIFEQADAFTPSRAVLQEEEEAAAPSASGFLRPAVCVWNKGLVGRLFPKGLSCRVLVVATCPTSAALLAALPGKQLIGTVLAPGVSLAGTSLPAPGSGPLPSDRVCCVYSLPGPDGPEAGALLVVCQYGVARERCSAWARAVLSQMSYGHAVFLGAMAAEQFRGQGDASQESLLFSLATKAAQQRRTEQGGAPSAPPLPTGSLVGGLPAALLSHCQVRGQSAELLVTVEMVMEGRAAAAEALAGALAAALGGSSGVPAAAEALRTPGVRAAARRALGVGAGAQADVYA</sequence>